<feature type="chain" id="PRO_5002749400" evidence="6">
    <location>
        <begin position="20"/>
        <end position="343"/>
    </location>
</feature>
<keyword evidence="6" id="KW-0732">Signal</keyword>
<dbReference type="EMBL" id="DS547185">
    <property type="protein sequence ID" value="EDQ98907.1"/>
    <property type="molecule type" value="Genomic_DNA"/>
</dbReference>
<dbReference type="HOGENOM" id="CLU_069660_0_0_1"/>
<evidence type="ECO:0000313" key="8">
    <source>
        <dbReference type="EMBL" id="EDQ98907.1"/>
    </source>
</evidence>
<dbReference type="InterPro" id="IPR004680">
    <property type="entry name" value="Cit_transptr-like_dom"/>
</dbReference>
<evidence type="ECO:0000256" key="5">
    <source>
        <dbReference type="ARBA" id="ARBA00023136"/>
    </source>
</evidence>
<evidence type="ECO:0000256" key="1">
    <source>
        <dbReference type="ARBA" id="ARBA00004141"/>
    </source>
</evidence>
<dbReference type="GO" id="GO:0006797">
    <property type="term" value="P:polyphosphate metabolic process"/>
    <property type="evidence" value="ECO:0007669"/>
    <property type="project" value="TreeGrafter"/>
</dbReference>
<dbReference type="GO" id="GO:0005315">
    <property type="term" value="F:phosphate transmembrane transporter activity"/>
    <property type="evidence" value="ECO:0007669"/>
    <property type="project" value="TreeGrafter"/>
</dbReference>
<evidence type="ECO:0000256" key="4">
    <source>
        <dbReference type="ARBA" id="ARBA00022989"/>
    </source>
</evidence>
<dbReference type="InParanoid" id="B0E2N1"/>
<dbReference type="PANTHER" id="PTHR10283">
    <property type="entry name" value="SOLUTE CARRIER FAMILY 13 MEMBER"/>
    <property type="match status" value="1"/>
</dbReference>
<dbReference type="Pfam" id="PF03600">
    <property type="entry name" value="CitMHS"/>
    <property type="match status" value="1"/>
</dbReference>
<dbReference type="OrthoDB" id="10260443at2759"/>
<feature type="signal peptide" evidence="6">
    <location>
        <begin position="1"/>
        <end position="19"/>
    </location>
</feature>
<sequence length="343" mass="37811">MCVPLLLVLLRVIRDEGDGQLLTPATTKYVFFHHVLTNDHAINRRLYHFICPNKTNIDRVLITRVLALAGTHPSTVLLAFMGVSRFASMWISDVAAPTQCFTLIRPILRTLTVLGIWQSIALAANIGGQSSLISSPQNIIALQAMDPSPDWTKWFAVALPVSAGQKRHSETCDSGGCAEFYTTFAVLSITWLRLAVGILVSTQAPHEGNFKRYSDGEAGVWCHGMSVTSDGIAFLTAISAAVSAALVHRTAGKSVSGLQANVAESDKKEFQVAKGLEQVNEYPILASWSIYFIQRCVRSALPTKESHMSKTYPSHMDAMDFKGHIPAHFIHLKYYLTFFTGRW</sequence>
<accession>B0E2N1</accession>
<evidence type="ECO:0000256" key="3">
    <source>
        <dbReference type="ARBA" id="ARBA00022692"/>
    </source>
</evidence>
<keyword evidence="5" id="KW-0472">Membrane</keyword>
<dbReference type="RefSeq" id="XP_001890452.1">
    <property type="nucleotide sequence ID" value="XM_001890417.1"/>
</dbReference>
<proteinExistence type="predicted"/>
<dbReference type="PANTHER" id="PTHR10283:SF92">
    <property type="entry name" value="LOW-AFFINITY PHOSPHATE TRANSPORTER PHO91"/>
    <property type="match status" value="1"/>
</dbReference>
<comment type="subcellular location">
    <subcellularLocation>
        <location evidence="1">Membrane</location>
        <topology evidence="1">Multi-pass membrane protein</topology>
    </subcellularLocation>
</comment>
<gene>
    <name evidence="8" type="ORF">LACBIDRAFT_318555</name>
</gene>
<dbReference type="AlphaFoldDB" id="B0E2N1"/>
<feature type="domain" description="Citrate transporter-like" evidence="7">
    <location>
        <begin position="54"/>
        <end position="161"/>
    </location>
</feature>
<dbReference type="GO" id="GO:0005886">
    <property type="term" value="C:plasma membrane"/>
    <property type="evidence" value="ECO:0007669"/>
    <property type="project" value="TreeGrafter"/>
</dbReference>
<evidence type="ECO:0000256" key="2">
    <source>
        <dbReference type="ARBA" id="ARBA00022448"/>
    </source>
</evidence>
<keyword evidence="2" id="KW-0813">Transport</keyword>
<reference evidence="8 9" key="1">
    <citation type="journal article" date="2008" name="Nature">
        <title>The genome of Laccaria bicolor provides insights into mycorrhizal symbiosis.</title>
        <authorList>
            <person name="Martin F."/>
            <person name="Aerts A."/>
            <person name="Ahren D."/>
            <person name="Brun A."/>
            <person name="Danchin E.G.J."/>
            <person name="Duchaussoy F."/>
            <person name="Gibon J."/>
            <person name="Kohler A."/>
            <person name="Lindquist E."/>
            <person name="Pereda V."/>
            <person name="Salamov A."/>
            <person name="Shapiro H.J."/>
            <person name="Wuyts J."/>
            <person name="Blaudez D."/>
            <person name="Buee M."/>
            <person name="Brokstein P."/>
            <person name="Canbaeck B."/>
            <person name="Cohen D."/>
            <person name="Courty P.E."/>
            <person name="Coutinho P.M."/>
            <person name="Delaruelle C."/>
            <person name="Detter J.C."/>
            <person name="Deveau A."/>
            <person name="DiFazio S."/>
            <person name="Duplessis S."/>
            <person name="Fraissinet-Tachet L."/>
            <person name="Lucic E."/>
            <person name="Frey-Klett P."/>
            <person name="Fourrey C."/>
            <person name="Feussner I."/>
            <person name="Gay G."/>
            <person name="Grimwood J."/>
            <person name="Hoegger P.J."/>
            <person name="Jain P."/>
            <person name="Kilaru S."/>
            <person name="Labbe J."/>
            <person name="Lin Y.C."/>
            <person name="Legue V."/>
            <person name="Le Tacon F."/>
            <person name="Marmeisse R."/>
            <person name="Melayah D."/>
            <person name="Montanini B."/>
            <person name="Muratet M."/>
            <person name="Nehls U."/>
            <person name="Niculita-Hirzel H."/>
            <person name="Oudot-Le Secq M.P."/>
            <person name="Peter M."/>
            <person name="Quesneville H."/>
            <person name="Rajashekar B."/>
            <person name="Reich M."/>
            <person name="Rouhier N."/>
            <person name="Schmutz J."/>
            <person name="Yin T."/>
            <person name="Chalot M."/>
            <person name="Henrissat B."/>
            <person name="Kuees U."/>
            <person name="Lucas S."/>
            <person name="Van de Peer Y."/>
            <person name="Podila G.K."/>
            <person name="Polle A."/>
            <person name="Pukkila P.J."/>
            <person name="Richardson P.M."/>
            <person name="Rouze P."/>
            <person name="Sanders I.R."/>
            <person name="Stajich J.E."/>
            <person name="Tunlid A."/>
            <person name="Tuskan G."/>
            <person name="Grigoriev I.V."/>
        </authorList>
    </citation>
    <scope>NUCLEOTIDE SEQUENCE [LARGE SCALE GENOMIC DNA]</scope>
    <source>
        <strain evidence="9">S238N-H82 / ATCC MYA-4686</strain>
    </source>
</reference>
<dbReference type="KEGG" id="lbc:LACBIDRAFT_318555"/>
<dbReference type="Proteomes" id="UP000001194">
    <property type="component" value="Unassembled WGS sequence"/>
</dbReference>
<dbReference type="GeneID" id="6086100"/>
<keyword evidence="9" id="KW-1185">Reference proteome</keyword>
<name>B0E2N1_LACBS</name>
<organism evidence="9">
    <name type="scientific">Laccaria bicolor (strain S238N-H82 / ATCC MYA-4686)</name>
    <name type="common">Bicoloured deceiver</name>
    <name type="synonym">Laccaria laccata var. bicolor</name>
    <dbReference type="NCBI Taxonomy" id="486041"/>
    <lineage>
        <taxon>Eukaryota</taxon>
        <taxon>Fungi</taxon>
        <taxon>Dikarya</taxon>
        <taxon>Basidiomycota</taxon>
        <taxon>Agaricomycotina</taxon>
        <taxon>Agaricomycetes</taxon>
        <taxon>Agaricomycetidae</taxon>
        <taxon>Agaricales</taxon>
        <taxon>Agaricineae</taxon>
        <taxon>Hydnangiaceae</taxon>
        <taxon>Laccaria</taxon>
    </lineage>
</organism>
<dbReference type="GO" id="GO:0006817">
    <property type="term" value="P:phosphate ion transport"/>
    <property type="evidence" value="ECO:0007669"/>
    <property type="project" value="TreeGrafter"/>
</dbReference>
<keyword evidence="4" id="KW-1133">Transmembrane helix</keyword>
<protein>
    <submittedName>
        <fullName evidence="8">Predicted protein</fullName>
    </submittedName>
</protein>
<keyword evidence="3" id="KW-0812">Transmembrane</keyword>
<evidence type="ECO:0000313" key="9">
    <source>
        <dbReference type="Proteomes" id="UP000001194"/>
    </source>
</evidence>
<evidence type="ECO:0000259" key="7">
    <source>
        <dbReference type="Pfam" id="PF03600"/>
    </source>
</evidence>
<evidence type="ECO:0000256" key="6">
    <source>
        <dbReference type="SAM" id="SignalP"/>
    </source>
</evidence>